<organism evidence="1 2">
    <name type="scientific">Actinocatenispora thailandica</name>
    <dbReference type="NCBI Taxonomy" id="227318"/>
    <lineage>
        <taxon>Bacteria</taxon>
        <taxon>Bacillati</taxon>
        <taxon>Actinomycetota</taxon>
        <taxon>Actinomycetes</taxon>
        <taxon>Micromonosporales</taxon>
        <taxon>Micromonosporaceae</taxon>
        <taxon>Actinocatenispora</taxon>
    </lineage>
</organism>
<protein>
    <recommendedName>
        <fullName evidence="3">Methyltransferase</fullName>
    </recommendedName>
</protein>
<proteinExistence type="predicted"/>
<dbReference type="EMBL" id="AP023355">
    <property type="protein sequence ID" value="BCJ34459.1"/>
    <property type="molecule type" value="Genomic_DNA"/>
</dbReference>
<dbReference type="SUPFAM" id="SSF53335">
    <property type="entry name" value="S-adenosyl-L-methionine-dependent methyltransferases"/>
    <property type="match status" value="1"/>
</dbReference>
<dbReference type="Pfam" id="PF13578">
    <property type="entry name" value="Methyltransf_24"/>
    <property type="match status" value="1"/>
</dbReference>
<dbReference type="AlphaFoldDB" id="A0A7R7HWX4"/>
<accession>A0A7R7HWX4</accession>
<evidence type="ECO:0008006" key="3">
    <source>
        <dbReference type="Google" id="ProtNLM"/>
    </source>
</evidence>
<dbReference type="KEGG" id="atl:Athai_19620"/>
<keyword evidence="2" id="KW-1185">Reference proteome</keyword>
<sequence>MLTIDDAIELYVKHHEPLQAVRDEQRRLLADRPGMRAQLDDIEAELTYLLVRQQRPERVVEIGCLHGWSTSWLLRALRDNETGTLTSYDRIENARRNVPAALAAGRWRFVAGDVRRQPMPDGIDYLFLDAAHSARFARWYLDRLLPAVPAGTPVSVHDVFHGRRARPYSEGSVLLRHLRGAGAGYFTAAARRAPEAYRRLQECRADLGFGDPVHPGRHNPMIWFRRP</sequence>
<gene>
    <name evidence="1" type="ORF">Athai_19620</name>
</gene>
<evidence type="ECO:0000313" key="1">
    <source>
        <dbReference type="EMBL" id="BCJ34459.1"/>
    </source>
</evidence>
<dbReference type="Proteomes" id="UP000611640">
    <property type="component" value="Chromosome"/>
</dbReference>
<dbReference type="RefSeq" id="WP_203961190.1">
    <property type="nucleotide sequence ID" value="NZ_AP023355.1"/>
</dbReference>
<evidence type="ECO:0000313" key="2">
    <source>
        <dbReference type="Proteomes" id="UP000611640"/>
    </source>
</evidence>
<reference evidence="1 2" key="1">
    <citation type="submission" date="2020-08" db="EMBL/GenBank/DDBJ databases">
        <title>Whole genome shotgun sequence of Actinocatenispora thailandica NBRC 105041.</title>
        <authorList>
            <person name="Komaki H."/>
            <person name="Tamura T."/>
        </authorList>
    </citation>
    <scope>NUCLEOTIDE SEQUENCE [LARGE SCALE GENOMIC DNA]</scope>
    <source>
        <strain evidence="1 2">NBRC 105041</strain>
    </source>
</reference>
<dbReference type="InterPro" id="IPR029063">
    <property type="entry name" value="SAM-dependent_MTases_sf"/>
</dbReference>
<name>A0A7R7HWX4_9ACTN</name>
<dbReference type="Gene3D" id="3.40.50.150">
    <property type="entry name" value="Vaccinia Virus protein VP39"/>
    <property type="match status" value="1"/>
</dbReference>